<reference evidence="6 7" key="1">
    <citation type="submission" date="2019-11" db="EMBL/GenBank/DDBJ databases">
        <title>Comparison of genomes from free-living endosymbiotic cyanobacteria isolated from Azolla.</title>
        <authorList>
            <person name="Thiel T."/>
            <person name="Pratte B."/>
        </authorList>
    </citation>
    <scope>NUCLEOTIDE SEQUENCE [LARGE SCALE GENOMIC DNA]</scope>
    <source>
        <strain evidence="6 7">N2B</strain>
    </source>
</reference>
<evidence type="ECO:0000256" key="4">
    <source>
        <dbReference type="ARBA" id="ARBA00022837"/>
    </source>
</evidence>
<dbReference type="SUPFAM" id="SSF53649">
    <property type="entry name" value="Alkaline phosphatase-like"/>
    <property type="match status" value="1"/>
</dbReference>
<dbReference type="PANTHER" id="PTHR42693">
    <property type="entry name" value="ARYLSULFATASE FAMILY MEMBER"/>
    <property type="match status" value="1"/>
</dbReference>
<dbReference type="GeneID" id="58721792"/>
<evidence type="ECO:0000313" key="7">
    <source>
        <dbReference type="Proteomes" id="UP000570851"/>
    </source>
</evidence>
<dbReference type="PROSITE" id="PS51318">
    <property type="entry name" value="TAT"/>
    <property type="match status" value="1"/>
</dbReference>
<evidence type="ECO:0000256" key="2">
    <source>
        <dbReference type="ARBA" id="ARBA00022723"/>
    </source>
</evidence>
<evidence type="ECO:0000256" key="3">
    <source>
        <dbReference type="ARBA" id="ARBA00022801"/>
    </source>
</evidence>
<keyword evidence="4" id="KW-0106">Calcium</keyword>
<evidence type="ECO:0000256" key="1">
    <source>
        <dbReference type="ARBA" id="ARBA00008779"/>
    </source>
</evidence>
<dbReference type="PROSITE" id="PS00149">
    <property type="entry name" value="SULFATASE_2"/>
    <property type="match status" value="1"/>
</dbReference>
<dbReference type="InterPro" id="IPR000917">
    <property type="entry name" value="Sulfatase_N"/>
</dbReference>
<dbReference type="InterPro" id="IPR006311">
    <property type="entry name" value="TAT_signal"/>
</dbReference>
<protein>
    <submittedName>
        <fullName evidence="6">Sulfatase</fullName>
    </submittedName>
</protein>
<dbReference type="InterPro" id="IPR024607">
    <property type="entry name" value="Sulfatase_CS"/>
</dbReference>
<gene>
    <name evidence="6" type="ORF">GNE12_00590</name>
</gene>
<dbReference type="InterPro" id="IPR017850">
    <property type="entry name" value="Alkaline_phosphatase_core_sf"/>
</dbReference>
<dbReference type="CDD" id="cd16144">
    <property type="entry name" value="ARS_like"/>
    <property type="match status" value="1"/>
</dbReference>
<dbReference type="Gene3D" id="3.30.1120.10">
    <property type="match status" value="1"/>
</dbReference>
<proteinExistence type="inferred from homology"/>
<dbReference type="Pfam" id="PF00884">
    <property type="entry name" value="Sulfatase"/>
    <property type="match status" value="1"/>
</dbReference>
<dbReference type="EMBL" id="JACKZP010000002">
    <property type="protein sequence ID" value="MBC1300409.1"/>
    <property type="molecule type" value="Genomic_DNA"/>
</dbReference>
<dbReference type="Proteomes" id="UP000570851">
    <property type="component" value="Unassembled WGS sequence"/>
</dbReference>
<dbReference type="RefSeq" id="WP_011320920.1">
    <property type="nucleotide sequence ID" value="NZ_JACKZP010000002.1"/>
</dbReference>
<keyword evidence="3" id="KW-0378">Hydrolase</keyword>
<accession>A0ABR6S1W9</accession>
<comment type="caution">
    <text evidence="6">The sequence shown here is derived from an EMBL/GenBank/DDBJ whole genome shotgun (WGS) entry which is preliminary data.</text>
</comment>
<comment type="similarity">
    <text evidence="1">Belongs to the sulfatase family.</text>
</comment>
<dbReference type="InterPro" id="IPR050738">
    <property type="entry name" value="Sulfatase"/>
</dbReference>
<dbReference type="PANTHER" id="PTHR42693:SF53">
    <property type="entry name" value="ENDO-4-O-SULFATASE"/>
    <property type="match status" value="1"/>
</dbReference>
<feature type="domain" description="Sulfatase N-terminal" evidence="5">
    <location>
        <begin position="42"/>
        <end position="357"/>
    </location>
</feature>
<evidence type="ECO:0000259" key="5">
    <source>
        <dbReference type="Pfam" id="PF00884"/>
    </source>
</evidence>
<organism evidence="6 7">
    <name type="scientific">Trichormus variabilis N2B</name>
    <dbReference type="NCBI Taxonomy" id="2681315"/>
    <lineage>
        <taxon>Bacteria</taxon>
        <taxon>Bacillati</taxon>
        <taxon>Cyanobacteriota</taxon>
        <taxon>Cyanophyceae</taxon>
        <taxon>Nostocales</taxon>
        <taxon>Nostocaceae</taxon>
        <taxon>Trichormus</taxon>
    </lineage>
</organism>
<keyword evidence="2" id="KW-0479">Metal-binding</keyword>
<evidence type="ECO:0000313" key="6">
    <source>
        <dbReference type="EMBL" id="MBC1300409.1"/>
    </source>
</evidence>
<dbReference type="Gene3D" id="3.40.720.10">
    <property type="entry name" value="Alkaline Phosphatase, subunit A"/>
    <property type="match status" value="1"/>
</dbReference>
<keyword evidence="7" id="KW-1185">Reference proteome</keyword>
<name>A0ABR6S1W9_ANAVA</name>
<sequence>MTQYIHGGVNRRKFLGMTAAGTLMATASANLFSRATAQSSRPNVVFILVDDMGWGDLSIYGRTDYETPNLDRLARQGVRFTNAYANQTVCTPTRIAFLTGRYQARLPVGLREPLGARSQPASNNIGIPANQPTIASLLKANGYETALVGKWHAGYPPNFGPLQKGFDEYFGHLSGGIEYFTHTGTDRILDLYENDVPVQRSGYVTDLFTDRAVEFIQRPHSRPFYLSLHYNAPHWPWQGPNDQASTAFYLTNGYTVGGSQATYAAMVKSLDDGVGRVLDALEASGQADNTLVIFTSDNGGERFSNFGPFRGQKASLYEGGIRVPAIIRYPGVTQANQVSNQVIITFDLTATILAATGTSFHPNYPPDGQNLLPLLRGDRSEFSRTLFWRYGAALTTRQRAVRSGDWKYWRRGNQEALFNLATDPGETTDLKDSNAQVFTRLRNQFQHWELQMLPYGS</sequence>